<keyword evidence="1" id="KW-0489">Methyltransferase</keyword>
<name>A0A5N5NC81_9ROSI</name>
<keyword evidence="2" id="KW-0808">Transferase</keyword>
<dbReference type="GO" id="GO:0032259">
    <property type="term" value="P:methylation"/>
    <property type="evidence" value="ECO:0007669"/>
    <property type="project" value="UniProtKB-KW"/>
</dbReference>
<comment type="caution">
    <text evidence="5">The sequence shown here is derived from an EMBL/GenBank/DDBJ whole genome shotgun (WGS) entry which is preliminary data.</text>
</comment>
<protein>
    <submittedName>
        <fullName evidence="5">Uncharacterized protein</fullName>
    </submittedName>
</protein>
<dbReference type="GO" id="GO:0008276">
    <property type="term" value="F:protein methyltransferase activity"/>
    <property type="evidence" value="ECO:0007669"/>
    <property type="project" value="InterPro"/>
</dbReference>
<reference evidence="6" key="1">
    <citation type="journal article" date="2019" name="Gigascience">
        <title>De novo genome assembly of the endangered Acer yangbiense, a plant species with extremely small populations endemic to Yunnan Province, China.</title>
        <authorList>
            <person name="Yang J."/>
            <person name="Wariss H.M."/>
            <person name="Tao L."/>
            <person name="Zhang R."/>
            <person name="Yun Q."/>
            <person name="Hollingsworth P."/>
            <person name="Dao Z."/>
            <person name="Luo G."/>
            <person name="Guo H."/>
            <person name="Ma Y."/>
            <person name="Sun W."/>
        </authorList>
    </citation>
    <scope>NUCLEOTIDE SEQUENCE [LARGE SCALE GENOMIC DNA]</scope>
    <source>
        <strain evidence="6">cv. br00</strain>
    </source>
</reference>
<dbReference type="EMBL" id="VDCV01000003">
    <property type="protein sequence ID" value="KAB5565225.1"/>
    <property type="molecule type" value="Genomic_DNA"/>
</dbReference>
<dbReference type="InterPro" id="IPR002052">
    <property type="entry name" value="DNA_methylase_N6_adenine_CS"/>
</dbReference>
<dbReference type="InterPro" id="IPR029063">
    <property type="entry name" value="SAM-dependent_MTases_sf"/>
</dbReference>
<evidence type="ECO:0000313" key="5">
    <source>
        <dbReference type="EMBL" id="KAB5565225.1"/>
    </source>
</evidence>
<dbReference type="Gene3D" id="3.40.50.150">
    <property type="entry name" value="Vaccinia Virus protein VP39"/>
    <property type="match status" value="1"/>
</dbReference>
<dbReference type="GO" id="GO:0003676">
    <property type="term" value="F:nucleic acid binding"/>
    <property type="evidence" value="ECO:0007669"/>
    <property type="project" value="InterPro"/>
</dbReference>
<dbReference type="CDD" id="cd02440">
    <property type="entry name" value="AdoMet_MTases"/>
    <property type="match status" value="1"/>
</dbReference>
<feature type="signal peptide" evidence="4">
    <location>
        <begin position="1"/>
        <end position="19"/>
    </location>
</feature>
<dbReference type="InterPro" id="IPR052663">
    <property type="entry name" value="RF_glutamine_MTase_cyano"/>
</dbReference>
<evidence type="ECO:0000256" key="2">
    <source>
        <dbReference type="ARBA" id="ARBA00022679"/>
    </source>
</evidence>
<dbReference type="InterPro" id="IPR004556">
    <property type="entry name" value="HemK-like"/>
</dbReference>
<dbReference type="PANTHER" id="PTHR47441:SF3">
    <property type="entry name" value="RELEASE FACTOR GLUTAMINE METHYLTRANSFERASE"/>
    <property type="match status" value="1"/>
</dbReference>
<evidence type="ECO:0000256" key="1">
    <source>
        <dbReference type="ARBA" id="ARBA00022603"/>
    </source>
</evidence>
<accession>A0A5N5NC81</accession>
<dbReference type="Proteomes" id="UP000326939">
    <property type="component" value="Chromosome 3"/>
</dbReference>
<sequence length="483" mass="53121">MFRIRLAVTKLSGATLCSCSDLCLQASCIGSLICCCASIFSSSMPSLTAIKPKNPIFLRQPTYSVTSSDLQKWHGWAKNLVSSVGSSFVESDNGPDSTLLCRELNWLLEDSLENRSSSSCFSFSACKYDTVDEIENVMLRISLDDLYQLWKQRIEDRRPFQYIVGCEHWRDLVLSVQEGVLIPRPETELIVDLVSDAVSNNEELGQGLWADLGTGSGAVAIGISKILRIYGRVIATDLSPDAVSVAMFNVQRYGLQHVIEVRRGSWFEPLKDVEGQLVGIVSNPPYIPSDNISGLQAEVGRHEPRLALDGGASGMDYLLHLCNGAAAMLKPGGFFAFETNGEKQCKFLVDYMQNQIAGSFCNLNIVSDFAVRGPLSLERKCPELNSPARSLTEPQTFAGQNFDIKGGGHPEQGEVTFHGNRVGPRRKSVEGHGLSKGALIQIMEVKMSEMAEFASIHIGKVCYRFIRKGRVLKGGSQKQRRGH</sequence>
<dbReference type="SUPFAM" id="SSF53335">
    <property type="entry name" value="S-adenosyl-L-methionine-dependent methyltransferases"/>
    <property type="match status" value="1"/>
</dbReference>
<proteinExistence type="predicted"/>
<evidence type="ECO:0000256" key="3">
    <source>
        <dbReference type="ARBA" id="ARBA00022691"/>
    </source>
</evidence>
<evidence type="ECO:0000256" key="4">
    <source>
        <dbReference type="SAM" id="SignalP"/>
    </source>
</evidence>
<dbReference type="AlphaFoldDB" id="A0A5N5NC81"/>
<dbReference type="PANTHER" id="PTHR47441">
    <property type="match status" value="1"/>
</dbReference>
<dbReference type="GO" id="GO:0008757">
    <property type="term" value="F:S-adenosylmethionine-dependent methyltransferase activity"/>
    <property type="evidence" value="ECO:0007669"/>
    <property type="project" value="UniProtKB-ARBA"/>
</dbReference>
<dbReference type="NCBIfam" id="TIGR00536">
    <property type="entry name" value="hemK_fam"/>
    <property type="match status" value="1"/>
</dbReference>
<keyword evidence="3" id="KW-0949">S-adenosyl-L-methionine</keyword>
<dbReference type="PROSITE" id="PS00092">
    <property type="entry name" value="N6_MTASE"/>
    <property type="match status" value="1"/>
</dbReference>
<keyword evidence="4" id="KW-0732">Signal</keyword>
<gene>
    <name evidence="5" type="ORF">DKX38_005279</name>
</gene>
<keyword evidence="6" id="KW-1185">Reference proteome</keyword>
<feature type="chain" id="PRO_5024319892" evidence="4">
    <location>
        <begin position="20"/>
        <end position="483"/>
    </location>
</feature>
<evidence type="ECO:0000313" key="6">
    <source>
        <dbReference type="Proteomes" id="UP000326939"/>
    </source>
</evidence>
<organism evidence="5 6">
    <name type="scientific">Salix brachista</name>
    <dbReference type="NCBI Taxonomy" id="2182728"/>
    <lineage>
        <taxon>Eukaryota</taxon>
        <taxon>Viridiplantae</taxon>
        <taxon>Streptophyta</taxon>
        <taxon>Embryophyta</taxon>
        <taxon>Tracheophyta</taxon>
        <taxon>Spermatophyta</taxon>
        <taxon>Magnoliopsida</taxon>
        <taxon>eudicotyledons</taxon>
        <taxon>Gunneridae</taxon>
        <taxon>Pentapetalae</taxon>
        <taxon>rosids</taxon>
        <taxon>fabids</taxon>
        <taxon>Malpighiales</taxon>
        <taxon>Salicaceae</taxon>
        <taxon>Saliceae</taxon>
        <taxon>Salix</taxon>
    </lineage>
</organism>